<dbReference type="EMBL" id="KI546136">
    <property type="protein sequence ID" value="EST43475.1"/>
    <property type="molecule type" value="Genomic_DNA"/>
</dbReference>
<dbReference type="SUPFAM" id="SSF47473">
    <property type="entry name" value="EF-hand"/>
    <property type="match status" value="1"/>
</dbReference>
<evidence type="ECO:0000259" key="1">
    <source>
        <dbReference type="PROSITE" id="PS50222"/>
    </source>
</evidence>
<dbReference type="VEuPathDB" id="GiardiaDB:SS50377_24946"/>
<dbReference type="SMART" id="SM00054">
    <property type="entry name" value="EFh"/>
    <property type="match status" value="2"/>
</dbReference>
<proteinExistence type="predicted"/>
<dbReference type="PROSITE" id="PS50222">
    <property type="entry name" value="EF_HAND_2"/>
    <property type="match status" value="1"/>
</dbReference>
<dbReference type="Gene3D" id="1.10.238.10">
    <property type="entry name" value="EF-hand"/>
    <property type="match status" value="1"/>
</dbReference>
<sequence length="143" mass="16354">MFKASTAIYEQLFGDLKTEDGTVPLSCSTQVLKQFKSIMTPDFVKELLSLLDLDDSETLSKSEFMRFCYIAENTFKPRDTARSLFCFADADFSGSIDAQEFVWIMHRIIGEFSDADMTQAFKECATGEAMDYETFMLLMREFA</sequence>
<protein>
    <recommendedName>
        <fullName evidence="1">EF-hand domain-containing protein</fullName>
    </recommendedName>
</protein>
<reference evidence="3" key="2">
    <citation type="submission" date="2020-12" db="EMBL/GenBank/DDBJ databases">
        <title>New Spironucleus salmonicida genome in near-complete chromosomes.</title>
        <authorList>
            <person name="Xu F."/>
            <person name="Kurt Z."/>
            <person name="Jimenez-Gonzalez A."/>
            <person name="Astvaldsson A."/>
            <person name="Andersson J.O."/>
            <person name="Svard S.G."/>
        </authorList>
    </citation>
    <scope>NUCLEOTIDE SEQUENCE</scope>
    <source>
        <strain evidence="3">ATCC 50377</strain>
    </source>
</reference>
<dbReference type="AlphaFoldDB" id="V6LFZ3"/>
<accession>V6LFZ3</accession>
<gene>
    <name evidence="2" type="ORF">SS50377_16841</name>
    <name evidence="3" type="ORF">SS50377_24946</name>
</gene>
<dbReference type="InterPro" id="IPR011992">
    <property type="entry name" value="EF-hand-dom_pair"/>
</dbReference>
<dbReference type="Proteomes" id="UP000018208">
    <property type="component" value="Unassembled WGS sequence"/>
</dbReference>
<reference evidence="2 3" key="1">
    <citation type="journal article" date="2014" name="PLoS Genet.">
        <title>The Genome of Spironucleus salmonicida Highlights a Fish Pathogen Adapted to Fluctuating Environments.</title>
        <authorList>
            <person name="Xu F."/>
            <person name="Jerlstrom-Hultqvist J."/>
            <person name="Einarsson E."/>
            <person name="Astvaldsson A."/>
            <person name="Svard S.G."/>
            <person name="Andersson J.O."/>
        </authorList>
    </citation>
    <scope>NUCLEOTIDE SEQUENCE</scope>
    <source>
        <strain evidence="3">ATCC 50377</strain>
    </source>
</reference>
<dbReference type="GO" id="GO:0005509">
    <property type="term" value="F:calcium ion binding"/>
    <property type="evidence" value="ECO:0007669"/>
    <property type="project" value="InterPro"/>
</dbReference>
<keyword evidence="4" id="KW-1185">Reference proteome</keyword>
<evidence type="ECO:0000313" key="4">
    <source>
        <dbReference type="Proteomes" id="UP000018208"/>
    </source>
</evidence>
<name>V6LFZ3_9EUKA</name>
<feature type="domain" description="EF-hand" evidence="1">
    <location>
        <begin position="76"/>
        <end position="111"/>
    </location>
</feature>
<evidence type="ECO:0000313" key="2">
    <source>
        <dbReference type="EMBL" id="EST43475.1"/>
    </source>
</evidence>
<organism evidence="2">
    <name type="scientific">Spironucleus salmonicida</name>
    <dbReference type="NCBI Taxonomy" id="348837"/>
    <lineage>
        <taxon>Eukaryota</taxon>
        <taxon>Metamonada</taxon>
        <taxon>Diplomonadida</taxon>
        <taxon>Hexamitidae</taxon>
        <taxon>Hexamitinae</taxon>
        <taxon>Spironucleus</taxon>
    </lineage>
</organism>
<dbReference type="EMBL" id="AUWU02000005">
    <property type="protein sequence ID" value="KAH0572832.1"/>
    <property type="molecule type" value="Genomic_DNA"/>
</dbReference>
<dbReference type="InterPro" id="IPR002048">
    <property type="entry name" value="EF_hand_dom"/>
</dbReference>
<evidence type="ECO:0000313" key="3">
    <source>
        <dbReference type="EMBL" id="KAH0572832.1"/>
    </source>
</evidence>